<dbReference type="Gene3D" id="3.30.930.10">
    <property type="entry name" value="Bira Bifunctional Protein, Domain 2"/>
    <property type="match status" value="1"/>
</dbReference>
<keyword evidence="3" id="KW-0067">ATP-binding</keyword>
<organism evidence="9 10">
    <name type="scientific">Bordetella parapertussis (strain Bpp5)</name>
    <dbReference type="NCBI Taxonomy" id="1208660"/>
    <lineage>
        <taxon>Bacteria</taxon>
        <taxon>Pseudomonadati</taxon>
        <taxon>Pseudomonadota</taxon>
        <taxon>Betaproteobacteria</taxon>
        <taxon>Burkholderiales</taxon>
        <taxon>Alcaligenaceae</taxon>
        <taxon>Bordetella</taxon>
    </lineage>
</organism>
<proteinExistence type="predicted"/>
<dbReference type="CDD" id="cd16442">
    <property type="entry name" value="BPL"/>
    <property type="match status" value="1"/>
</dbReference>
<dbReference type="SUPFAM" id="SSF50037">
    <property type="entry name" value="C-terminal domain of transcriptional repressors"/>
    <property type="match status" value="1"/>
</dbReference>
<keyword evidence="2" id="KW-0547">Nucleotide-binding</keyword>
<dbReference type="PANTHER" id="PTHR12835:SF5">
    <property type="entry name" value="BIOTIN--PROTEIN LIGASE"/>
    <property type="match status" value="1"/>
</dbReference>
<evidence type="ECO:0000256" key="2">
    <source>
        <dbReference type="ARBA" id="ARBA00022741"/>
    </source>
</evidence>
<dbReference type="InterPro" id="IPR008988">
    <property type="entry name" value="Transcriptional_repressor_C"/>
</dbReference>
<evidence type="ECO:0000313" key="10">
    <source>
        <dbReference type="Proteomes" id="UP000008035"/>
    </source>
</evidence>
<name>K0M7X5_BORPB</name>
<dbReference type="EC" id="6.3.4.15" evidence="5"/>
<evidence type="ECO:0000256" key="5">
    <source>
        <dbReference type="ARBA" id="ARBA00024227"/>
    </source>
</evidence>
<dbReference type="Proteomes" id="UP000008035">
    <property type="component" value="Chromosome"/>
</dbReference>
<comment type="catalytic activity">
    <reaction evidence="6">
        <text>biotin + L-lysyl-[protein] + ATP = N(6)-biotinyl-L-lysyl-[protein] + AMP + diphosphate + H(+)</text>
        <dbReference type="Rhea" id="RHEA:11756"/>
        <dbReference type="Rhea" id="RHEA-COMP:9752"/>
        <dbReference type="Rhea" id="RHEA-COMP:10505"/>
        <dbReference type="ChEBI" id="CHEBI:15378"/>
        <dbReference type="ChEBI" id="CHEBI:29969"/>
        <dbReference type="ChEBI" id="CHEBI:30616"/>
        <dbReference type="ChEBI" id="CHEBI:33019"/>
        <dbReference type="ChEBI" id="CHEBI:57586"/>
        <dbReference type="ChEBI" id="CHEBI:83144"/>
        <dbReference type="ChEBI" id="CHEBI:456215"/>
        <dbReference type="EC" id="6.3.4.15"/>
    </reaction>
</comment>
<dbReference type="InterPro" id="IPR045864">
    <property type="entry name" value="aa-tRNA-synth_II/BPL/LPL"/>
</dbReference>
<sequence>MRGYTEIRTIVTNDIRPAPAMGAITIAPMSAEVRSLSLPEPAALARAIAARLPAFRDISWVGSTGSTNADLLARARAGGGARPCLLGAHLQESGRGRAGRPWQNRVGTALMFSCAFDVDLPPSQLPALSPLAGMAACEALRQLVGQPAGLLVKWPNDVQWHDAKLAGVLVESVRNPAGTGHAVVIGMGLNLHGGDALSQALQRSVADWNDVAGPGEKGPDAAADLVATVARAWQDAAHTLQQEGFGAFGARFARVDALAGRPVNVIDRGEILYTGAASGVDDHGRLLVQAADGMRPVSVGEISIRPQA</sequence>
<dbReference type="KEGG" id="bpar:BN117_0159"/>
<protein>
    <recommendedName>
        <fullName evidence="5">biotin--[biotin carboxyl-carrier protein] ligase</fullName>
        <ecNumber evidence="5">6.3.4.15</ecNumber>
    </recommendedName>
</protein>
<accession>K0M7X5</accession>
<evidence type="ECO:0000259" key="8">
    <source>
        <dbReference type="Pfam" id="PF03099"/>
    </source>
</evidence>
<dbReference type="InterPro" id="IPR004408">
    <property type="entry name" value="Biotin_CoA_COase_ligase"/>
</dbReference>
<feature type="domain" description="BPL/LPL catalytic" evidence="8">
    <location>
        <begin position="90"/>
        <end position="190"/>
    </location>
</feature>
<gene>
    <name evidence="9" type="primary">baf</name>
    <name evidence="9" type="ordered locus">BN117_0159</name>
</gene>
<dbReference type="SUPFAM" id="SSF55681">
    <property type="entry name" value="Class II aaRS and biotin synthetases"/>
    <property type="match status" value="1"/>
</dbReference>
<evidence type="ECO:0000256" key="6">
    <source>
        <dbReference type="ARBA" id="ARBA00047846"/>
    </source>
</evidence>
<evidence type="ECO:0000259" key="7">
    <source>
        <dbReference type="Pfam" id="PF02237"/>
    </source>
</evidence>
<keyword evidence="4" id="KW-0092">Biotin</keyword>
<evidence type="ECO:0000313" key="9">
    <source>
        <dbReference type="EMBL" id="CCJ47492.1"/>
    </source>
</evidence>
<dbReference type="AlphaFoldDB" id="K0M7X5"/>
<dbReference type="NCBIfam" id="TIGR00121">
    <property type="entry name" value="birA_ligase"/>
    <property type="match status" value="1"/>
</dbReference>
<dbReference type="GO" id="GO:0005524">
    <property type="term" value="F:ATP binding"/>
    <property type="evidence" value="ECO:0007669"/>
    <property type="project" value="UniProtKB-KW"/>
</dbReference>
<keyword evidence="1 9" id="KW-0436">Ligase</keyword>
<feature type="domain" description="Biotin protein ligase C-terminal" evidence="7">
    <location>
        <begin position="260"/>
        <end position="305"/>
    </location>
</feature>
<evidence type="ECO:0000256" key="4">
    <source>
        <dbReference type="ARBA" id="ARBA00023267"/>
    </source>
</evidence>
<dbReference type="PANTHER" id="PTHR12835">
    <property type="entry name" value="BIOTIN PROTEIN LIGASE"/>
    <property type="match status" value="1"/>
</dbReference>
<dbReference type="InterPro" id="IPR003142">
    <property type="entry name" value="BPL_C"/>
</dbReference>
<dbReference type="EMBL" id="HE965803">
    <property type="protein sequence ID" value="CCJ47492.1"/>
    <property type="molecule type" value="Genomic_DNA"/>
</dbReference>
<dbReference type="HOGENOM" id="CLU_051096_4_1_4"/>
<evidence type="ECO:0000256" key="3">
    <source>
        <dbReference type="ARBA" id="ARBA00022840"/>
    </source>
</evidence>
<dbReference type="GO" id="GO:0005737">
    <property type="term" value="C:cytoplasm"/>
    <property type="evidence" value="ECO:0007669"/>
    <property type="project" value="TreeGrafter"/>
</dbReference>
<evidence type="ECO:0000256" key="1">
    <source>
        <dbReference type="ARBA" id="ARBA00022598"/>
    </source>
</evidence>
<dbReference type="Pfam" id="PF03099">
    <property type="entry name" value="BPL_LplA_LipB"/>
    <property type="match status" value="1"/>
</dbReference>
<dbReference type="Pfam" id="PF02237">
    <property type="entry name" value="BPL_C"/>
    <property type="match status" value="1"/>
</dbReference>
<reference evidence="9 10" key="1">
    <citation type="journal article" date="2012" name="BMC Genomics">
        <title>Comparative genomics of the classical Bordetella subspecies: the evolution and exchange of virulence-associated diversity amongst closely related pathogens.</title>
        <authorList>
            <person name="Park J."/>
            <person name="Zhang Y."/>
            <person name="Buboltz A.M."/>
            <person name="Zhang X."/>
            <person name="Schuster S.C."/>
            <person name="Ahuja U."/>
            <person name="Liu M."/>
            <person name="Miller J.F."/>
            <person name="Sebaihia M."/>
            <person name="Bentley S.D."/>
            <person name="Parkhill J."/>
            <person name="Harvill E.T."/>
        </authorList>
    </citation>
    <scope>NUCLEOTIDE SEQUENCE [LARGE SCALE GENOMIC DNA]</scope>
    <source>
        <strain evidence="9 10">Bpp5</strain>
    </source>
</reference>
<dbReference type="Gene3D" id="2.30.30.100">
    <property type="match status" value="1"/>
</dbReference>
<dbReference type="GO" id="GO:0004077">
    <property type="term" value="F:biotin--[biotin carboxyl-carrier protein] ligase activity"/>
    <property type="evidence" value="ECO:0007669"/>
    <property type="project" value="UniProtKB-EC"/>
</dbReference>
<dbReference type="InterPro" id="IPR004143">
    <property type="entry name" value="BPL_LPL_catalytic"/>
</dbReference>